<dbReference type="Proteomes" id="UP001162060">
    <property type="component" value="Unassembled WGS sequence"/>
</dbReference>
<reference evidence="1" key="1">
    <citation type="submission" date="2024-01" db="EMBL/GenBank/DDBJ databases">
        <authorList>
            <person name="Webb A."/>
        </authorList>
    </citation>
    <scope>NUCLEOTIDE SEQUENCE</scope>
    <source>
        <strain evidence="1">Pm1</strain>
    </source>
</reference>
<evidence type="ECO:0000313" key="2">
    <source>
        <dbReference type="Proteomes" id="UP001162060"/>
    </source>
</evidence>
<dbReference type="EMBL" id="CAKLBY020000388">
    <property type="protein sequence ID" value="CAK7947922.1"/>
    <property type="molecule type" value="Genomic_DNA"/>
</dbReference>
<evidence type="ECO:0000313" key="1">
    <source>
        <dbReference type="EMBL" id="CAK7947922.1"/>
    </source>
</evidence>
<gene>
    <name evidence="1" type="ORF">PM001_LOCUS33072</name>
</gene>
<protein>
    <submittedName>
        <fullName evidence="1">Uncharacterized protein</fullName>
    </submittedName>
</protein>
<sequence>MDMVAEADEVASVQTAWKRTNRSIVNEVLAALLVDVDVCEICCGGRSSIEL</sequence>
<organism evidence="1 2">
    <name type="scientific">Peronospora matthiolae</name>
    <dbReference type="NCBI Taxonomy" id="2874970"/>
    <lineage>
        <taxon>Eukaryota</taxon>
        <taxon>Sar</taxon>
        <taxon>Stramenopiles</taxon>
        <taxon>Oomycota</taxon>
        <taxon>Peronosporomycetes</taxon>
        <taxon>Peronosporales</taxon>
        <taxon>Peronosporaceae</taxon>
        <taxon>Peronospora</taxon>
    </lineage>
</organism>
<accession>A0AAV1VP17</accession>
<proteinExistence type="predicted"/>
<comment type="caution">
    <text evidence="1">The sequence shown here is derived from an EMBL/GenBank/DDBJ whole genome shotgun (WGS) entry which is preliminary data.</text>
</comment>
<name>A0AAV1VP17_9STRA</name>
<dbReference type="AlphaFoldDB" id="A0AAV1VP17"/>